<dbReference type="AlphaFoldDB" id="A0A329MMK2"/>
<keyword evidence="2" id="KW-1185">Reference proteome</keyword>
<dbReference type="OrthoDB" id="2627068at2"/>
<sequence>MNTQVHIPQDEQMITVKLSIKEAIALSGVRFNQQPSLAVDARKKLRKALEHEMLPESDKIHYHALDM</sequence>
<evidence type="ECO:0000313" key="1">
    <source>
        <dbReference type="EMBL" id="RAV21171.1"/>
    </source>
</evidence>
<accession>A0A329MMK2</accession>
<name>A0A329MMK2_9BACL</name>
<proteinExistence type="predicted"/>
<comment type="caution">
    <text evidence="1">The sequence shown here is derived from an EMBL/GenBank/DDBJ whole genome shotgun (WGS) entry which is preliminary data.</text>
</comment>
<dbReference type="Proteomes" id="UP000250369">
    <property type="component" value="Unassembled WGS sequence"/>
</dbReference>
<gene>
    <name evidence="1" type="ORF">DQG23_10935</name>
</gene>
<protein>
    <submittedName>
        <fullName evidence="1">Uncharacterized protein</fullName>
    </submittedName>
</protein>
<evidence type="ECO:0000313" key="2">
    <source>
        <dbReference type="Proteomes" id="UP000250369"/>
    </source>
</evidence>
<dbReference type="RefSeq" id="WP_113030873.1">
    <property type="nucleotide sequence ID" value="NZ_QMFB01000005.1"/>
</dbReference>
<reference evidence="1 2" key="1">
    <citation type="journal article" date="2009" name="Int. J. Syst. Evol. Microbiol.">
        <title>Paenibacillus contaminans sp. nov., isolated from a contaminated laboratory plate.</title>
        <authorList>
            <person name="Chou J.H."/>
            <person name="Lee J.H."/>
            <person name="Lin M.C."/>
            <person name="Chang P.S."/>
            <person name="Arun A.B."/>
            <person name="Young C.C."/>
            <person name="Chen W.M."/>
        </authorList>
    </citation>
    <scope>NUCLEOTIDE SEQUENCE [LARGE SCALE GENOMIC DNA]</scope>
    <source>
        <strain evidence="1 2">CKOBP-6</strain>
    </source>
</reference>
<dbReference type="EMBL" id="QMFB01000005">
    <property type="protein sequence ID" value="RAV21171.1"/>
    <property type="molecule type" value="Genomic_DNA"/>
</dbReference>
<organism evidence="1 2">
    <name type="scientific">Paenibacillus contaminans</name>
    <dbReference type="NCBI Taxonomy" id="450362"/>
    <lineage>
        <taxon>Bacteria</taxon>
        <taxon>Bacillati</taxon>
        <taxon>Bacillota</taxon>
        <taxon>Bacilli</taxon>
        <taxon>Bacillales</taxon>
        <taxon>Paenibacillaceae</taxon>
        <taxon>Paenibacillus</taxon>
    </lineage>
</organism>